<dbReference type="PANTHER" id="PTHR13369">
    <property type="match status" value="1"/>
</dbReference>
<keyword evidence="2" id="KW-0489">Methyltransferase</keyword>
<sequence>MSQFQTVLQQTIANNTCIQVVLSKRRTTAISDAQKVMIRPMTIGEKRYYQLTSRIGKQEKHSNLSPTEIVEQIKELLVSSFLHAHLFSTEADISLKLKPDGTEFIQESKPTKQPLSTEHNRTKQYLIPENSPCQFLEEIGVMTSTGKVKAARYRKFRQINRFLELVNDIIPHLPAKGTLHVVDFGCGKSYLTFALHHLLTKIHQRTVEMIGLDRDVSVIQECKRVRQKIDCAGLRFDVGEITSHHRNIENHPVDLAVSLHACDTATDDALAKAIGWQAKVILAVPCCQHEIAQKINSSELSPLLEQGIFKERFSALATDALRLLLLEQQGYRTQAVEFIDMEHTAKNILLRAIRKEESDVSPKNNHNQLLQFKKLLGLNEIYLEQVLGEMTIDKP</sequence>
<proteinExistence type="predicted"/>
<dbReference type="EC" id="2.1.1.-" evidence="2"/>
<dbReference type="PANTHER" id="PTHR13369:SF3">
    <property type="entry name" value="METHYLTRANSFERASE DOMAIN-CONTAINING PROTEIN"/>
    <property type="match status" value="1"/>
</dbReference>
<dbReference type="GO" id="GO:0032259">
    <property type="term" value="P:methylation"/>
    <property type="evidence" value="ECO:0007669"/>
    <property type="project" value="UniProtKB-KW"/>
</dbReference>
<evidence type="ECO:0000259" key="1">
    <source>
        <dbReference type="Pfam" id="PF13679"/>
    </source>
</evidence>
<reference evidence="2" key="1">
    <citation type="submission" date="2018-06" db="EMBL/GenBank/DDBJ databases">
        <authorList>
            <person name="Zhirakovskaya E."/>
        </authorList>
    </citation>
    <scope>NUCLEOTIDE SEQUENCE</scope>
</reference>
<dbReference type="EMBL" id="UOGL01000111">
    <property type="protein sequence ID" value="VAX37237.1"/>
    <property type="molecule type" value="Genomic_DNA"/>
</dbReference>
<evidence type="ECO:0000313" key="2">
    <source>
        <dbReference type="EMBL" id="VAX37237.1"/>
    </source>
</evidence>
<dbReference type="Gene3D" id="3.40.50.150">
    <property type="entry name" value="Vaccinia Virus protein VP39"/>
    <property type="match status" value="1"/>
</dbReference>
<dbReference type="GO" id="GO:0008168">
    <property type="term" value="F:methyltransferase activity"/>
    <property type="evidence" value="ECO:0007669"/>
    <property type="project" value="UniProtKB-KW"/>
</dbReference>
<feature type="domain" description="Methyltransferase" evidence="1">
    <location>
        <begin position="154"/>
        <end position="293"/>
    </location>
</feature>
<dbReference type="InterPro" id="IPR029063">
    <property type="entry name" value="SAM-dependent_MTases_sf"/>
</dbReference>
<dbReference type="InterPro" id="IPR025714">
    <property type="entry name" value="Methyltranfer_dom"/>
</dbReference>
<dbReference type="AlphaFoldDB" id="A0A3B1E453"/>
<dbReference type="GO" id="GO:0005737">
    <property type="term" value="C:cytoplasm"/>
    <property type="evidence" value="ECO:0007669"/>
    <property type="project" value="TreeGrafter"/>
</dbReference>
<gene>
    <name evidence="2" type="ORF">MNBD_PLANCTO02-2347</name>
</gene>
<protein>
    <submittedName>
        <fullName evidence="2">Methyltransferase</fullName>
        <ecNumber evidence="2">2.1.1.-</ecNumber>
    </submittedName>
</protein>
<name>A0A3B1E453_9ZZZZ</name>
<organism evidence="2">
    <name type="scientific">hydrothermal vent metagenome</name>
    <dbReference type="NCBI Taxonomy" id="652676"/>
    <lineage>
        <taxon>unclassified sequences</taxon>
        <taxon>metagenomes</taxon>
        <taxon>ecological metagenomes</taxon>
    </lineage>
</organism>
<accession>A0A3B1E453</accession>
<dbReference type="SUPFAM" id="SSF53335">
    <property type="entry name" value="S-adenosyl-L-methionine-dependent methyltransferases"/>
    <property type="match status" value="1"/>
</dbReference>
<dbReference type="Pfam" id="PF13679">
    <property type="entry name" value="Methyltransf_32"/>
    <property type="match status" value="1"/>
</dbReference>
<keyword evidence="2" id="KW-0808">Transferase</keyword>